<name>A0A2V1GWJ0_9GAMM</name>
<keyword evidence="1" id="KW-0472">Membrane</keyword>
<reference evidence="2 3" key="1">
    <citation type="submission" date="2018-04" db="EMBL/GenBank/DDBJ databases">
        <title>Thalassorhabdus spongiae gen. nov., sp. nov., isolated from a marine sponge in South-West Iceland.</title>
        <authorList>
            <person name="Knobloch S."/>
            <person name="Daussin A."/>
            <person name="Johannsson R."/>
            <person name="Marteinsson V.T."/>
        </authorList>
    </citation>
    <scope>NUCLEOTIDE SEQUENCE [LARGE SCALE GENOMIC DNA]</scope>
    <source>
        <strain evidence="2 3">Hp12</strain>
    </source>
</reference>
<dbReference type="AlphaFoldDB" id="A0A2V1GWJ0"/>
<protein>
    <submittedName>
        <fullName evidence="2">Uncharacterized protein</fullName>
    </submittedName>
</protein>
<keyword evidence="1" id="KW-0812">Transmembrane</keyword>
<keyword evidence="1" id="KW-1133">Transmembrane helix</keyword>
<evidence type="ECO:0000313" key="3">
    <source>
        <dbReference type="Proteomes" id="UP000244906"/>
    </source>
</evidence>
<comment type="caution">
    <text evidence="2">The sequence shown here is derived from an EMBL/GenBank/DDBJ whole genome shotgun (WGS) entry which is preliminary data.</text>
</comment>
<accession>A0A2V1GWJ0</accession>
<gene>
    <name evidence="2" type="ORF">DC094_10360</name>
</gene>
<evidence type="ECO:0000313" key="2">
    <source>
        <dbReference type="EMBL" id="PVZ69694.1"/>
    </source>
</evidence>
<sequence length="144" mass="15717">MNEDLEKLKPLYQHNIPYRIDFGRFKVATDNTLSADITIEVDMDVAENADLYSETPKLLKQMGFSNAGYASFGVKGNSYQLDISKLTTLVKPCDGRTIRVDFEEGLPQKAAKVALTPAALAIDVAASPVYVVFGLVLVTIMAGK</sequence>
<proteinExistence type="predicted"/>
<dbReference type="Proteomes" id="UP000244906">
    <property type="component" value="Unassembled WGS sequence"/>
</dbReference>
<evidence type="ECO:0000256" key="1">
    <source>
        <dbReference type="SAM" id="Phobius"/>
    </source>
</evidence>
<feature type="transmembrane region" description="Helical" evidence="1">
    <location>
        <begin position="118"/>
        <end position="142"/>
    </location>
</feature>
<dbReference type="RefSeq" id="WP_116687026.1">
    <property type="nucleotide sequence ID" value="NZ_CAWNYD010000003.1"/>
</dbReference>
<keyword evidence="3" id="KW-1185">Reference proteome</keyword>
<organism evidence="2 3">
    <name type="scientific">Pelagibaculum spongiae</name>
    <dbReference type="NCBI Taxonomy" id="2080658"/>
    <lineage>
        <taxon>Bacteria</taxon>
        <taxon>Pseudomonadati</taxon>
        <taxon>Pseudomonadota</taxon>
        <taxon>Gammaproteobacteria</taxon>
        <taxon>Oceanospirillales</taxon>
        <taxon>Pelagibaculum</taxon>
    </lineage>
</organism>
<dbReference type="EMBL" id="QDDL01000003">
    <property type="protein sequence ID" value="PVZ69694.1"/>
    <property type="molecule type" value="Genomic_DNA"/>
</dbReference>